<reference evidence="1" key="1">
    <citation type="journal article" date="2020" name="Cell">
        <title>Large-Scale Comparative Analyses of Tick Genomes Elucidate Their Genetic Diversity and Vector Capacities.</title>
        <authorList>
            <consortium name="Tick Genome and Microbiome Consortium (TIGMIC)"/>
            <person name="Jia N."/>
            <person name="Wang J."/>
            <person name="Shi W."/>
            <person name="Du L."/>
            <person name="Sun Y."/>
            <person name="Zhan W."/>
            <person name="Jiang J.F."/>
            <person name="Wang Q."/>
            <person name="Zhang B."/>
            <person name="Ji P."/>
            <person name="Bell-Sakyi L."/>
            <person name="Cui X.M."/>
            <person name="Yuan T.T."/>
            <person name="Jiang B.G."/>
            <person name="Yang W.F."/>
            <person name="Lam T.T."/>
            <person name="Chang Q.C."/>
            <person name="Ding S.J."/>
            <person name="Wang X.J."/>
            <person name="Zhu J.G."/>
            <person name="Ruan X.D."/>
            <person name="Zhao L."/>
            <person name="Wei J.T."/>
            <person name="Ye R.Z."/>
            <person name="Que T.C."/>
            <person name="Du C.H."/>
            <person name="Zhou Y.H."/>
            <person name="Cheng J.X."/>
            <person name="Dai P.F."/>
            <person name="Guo W.B."/>
            <person name="Han X.H."/>
            <person name="Huang E.J."/>
            <person name="Li L.F."/>
            <person name="Wei W."/>
            <person name="Gao Y.C."/>
            <person name="Liu J.Z."/>
            <person name="Shao H.Z."/>
            <person name="Wang X."/>
            <person name="Wang C.C."/>
            <person name="Yang T.C."/>
            <person name="Huo Q.B."/>
            <person name="Li W."/>
            <person name="Chen H.Y."/>
            <person name="Chen S.E."/>
            <person name="Zhou L.G."/>
            <person name="Ni X.B."/>
            <person name="Tian J.H."/>
            <person name="Sheng Y."/>
            <person name="Liu T."/>
            <person name="Pan Y.S."/>
            <person name="Xia L.Y."/>
            <person name="Li J."/>
            <person name="Zhao F."/>
            <person name="Cao W.C."/>
        </authorList>
    </citation>
    <scope>NUCLEOTIDE SEQUENCE</scope>
    <source>
        <strain evidence="1">Rsan-2018</strain>
    </source>
</reference>
<organism evidence="1 2">
    <name type="scientific">Rhipicephalus sanguineus</name>
    <name type="common">Brown dog tick</name>
    <name type="synonym">Ixodes sanguineus</name>
    <dbReference type="NCBI Taxonomy" id="34632"/>
    <lineage>
        <taxon>Eukaryota</taxon>
        <taxon>Metazoa</taxon>
        <taxon>Ecdysozoa</taxon>
        <taxon>Arthropoda</taxon>
        <taxon>Chelicerata</taxon>
        <taxon>Arachnida</taxon>
        <taxon>Acari</taxon>
        <taxon>Parasitiformes</taxon>
        <taxon>Ixodida</taxon>
        <taxon>Ixodoidea</taxon>
        <taxon>Ixodidae</taxon>
        <taxon>Rhipicephalinae</taxon>
        <taxon>Rhipicephalus</taxon>
        <taxon>Rhipicephalus</taxon>
    </lineage>
</organism>
<accession>A0A9D4TBL3</accession>
<name>A0A9D4TBL3_RHISA</name>
<comment type="caution">
    <text evidence="1">The sequence shown here is derived from an EMBL/GenBank/DDBJ whole genome shotgun (WGS) entry which is preliminary data.</text>
</comment>
<dbReference type="AlphaFoldDB" id="A0A9D4TBL3"/>
<sequence>MDRPAEMAELLEAICGLSGNATPGKHNVMSVILRNSDAKTTAAIQTSREECRSASRVEHSEITLIPKLGKPQQLDSLRPIPLMSRLGKLFEHVVLNRTNKGPEEK</sequence>
<reference evidence="1" key="2">
    <citation type="submission" date="2021-09" db="EMBL/GenBank/DDBJ databases">
        <authorList>
            <person name="Jia N."/>
            <person name="Wang J."/>
            <person name="Shi W."/>
            <person name="Du L."/>
            <person name="Sun Y."/>
            <person name="Zhan W."/>
            <person name="Jiang J."/>
            <person name="Wang Q."/>
            <person name="Zhang B."/>
            <person name="Ji P."/>
            <person name="Sakyi L.B."/>
            <person name="Cui X."/>
            <person name="Yuan T."/>
            <person name="Jiang B."/>
            <person name="Yang W."/>
            <person name="Lam T.T.-Y."/>
            <person name="Chang Q."/>
            <person name="Ding S."/>
            <person name="Wang X."/>
            <person name="Zhu J."/>
            <person name="Ruan X."/>
            <person name="Zhao L."/>
            <person name="Wei J."/>
            <person name="Que T."/>
            <person name="Du C."/>
            <person name="Cheng J."/>
            <person name="Dai P."/>
            <person name="Han X."/>
            <person name="Huang E."/>
            <person name="Gao Y."/>
            <person name="Liu J."/>
            <person name="Shao H."/>
            <person name="Ye R."/>
            <person name="Li L."/>
            <person name="Wei W."/>
            <person name="Wang X."/>
            <person name="Wang C."/>
            <person name="Huo Q."/>
            <person name="Li W."/>
            <person name="Guo W."/>
            <person name="Chen H."/>
            <person name="Chen S."/>
            <person name="Zhou L."/>
            <person name="Zhou L."/>
            <person name="Ni X."/>
            <person name="Tian J."/>
            <person name="Zhou Y."/>
            <person name="Sheng Y."/>
            <person name="Liu T."/>
            <person name="Pan Y."/>
            <person name="Xia L."/>
            <person name="Li J."/>
            <person name="Zhao F."/>
            <person name="Cao W."/>
        </authorList>
    </citation>
    <scope>NUCLEOTIDE SEQUENCE</scope>
    <source>
        <strain evidence="1">Rsan-2018</strain>
        <tissue evidence="1">Larvae</tissue>
    </source>
</reference>
<gene>
    <name evidence="1" type="ORF">HPB52_020293</name>
</gene>
<evidence type="ECO:0000313" key="1">
    <source>
        <dbReference type="EMBL" id="KAH7984393.1"/>
    </source>
</evidence>
<keyword evidence="2" id="KW-1185">Reference proteome</keyword>
<dbReference type="Proteomes" id="UP000821837">
    <property type="component" value="Chromosome 1"/>
</dbReference>
<dbReference type="EMBL" id="JABSTV010001245">
    <property type="protein sequence ID" value="KAH7984393.1"/>
    <property type="molecule type" value="Genomic_DNA"/>
</dbReference>
<evidence type="ECO:0000313" key="2">
    <source>
        <dbReference type="Proteomes" id="UP000821837"/>
    </source>
</evidence>
<proteinExistence type="predicted"/>
<protein>
    <submittedName>
        <fullName evidence="1">Uncharacterized protein</fullName>
    </submittedName>
</protein>